<gene>
    <name evidence="4" type="ordered locus">PARA_16440</name>
</gene>
<dbReference type="Gene3D" id="3.40.50.410">
    <property type="entry name" value="von Willebrand factor, type A domain"/>
    <property type="match status" value="1"/>
</dbReference>
<name>A0AB33QK42_HAEP3</name>
<dbReference type="SMART" id="SM00327">
    <property type="entry name" value="VWA"/>
    <property type="match status" value="1"/>
</dbReference>
<keyword evidence="2" id="KW-0812">Transmembrane</keyword>
<feature type="compositionally biased region" description="Basic and acidic residues" evidence="1">
    <location>
        <begin position="193"/>
        <end position="253"/>
    </location>
</feature>
<keyword evidence="2" id="KW-1133">Transmembrane helix</keyword>
<evidence type="ECO:0000256" key="2">
    <source>
        <dbReference type="SAM" id="Phobius"/>
    </source>
</evidence>
<dbReference type="SUPFAM" id="SSF53300">
    <property type="entry name" value="vWA-like"/>
    <property type="match status" value="1"/>
</dbReference>
<evidence type="ECO:0000259" key="3">
    <source>
        <dbReference type="SMART" id="SM00327"/>
    </source>
</evidence>
<dbReference type="Proteomes" id="UP000007052">
    <property type="component" value="Chromosome"/>
</dbReference>
<accession>A0AB33QK42</accession>
<sequence length="496" mass="55375">MQRLARFKLEEINQNATVLFEHYDEILKIVRAHLPPSTATLFAKPEIKSDRVTVEWYSELEGQPYLVSENESDKAALQKISPLIQQRLNAIAALTQNLTERGVISAEQSTWLSQLVEGANHNTRQIYLINNEPVITGWGIGKKVEPPAPPPIVPVATPKHRWCYWLLPLLLLLLGLLAWWWFNREPVVPPKVEPPKVEEPKKEEPKIEEPKPEPPKEEPKVEEPKPEPIKEEPKVEEPKPEPIQEPIKEEPKVEPPVVEPPKEEPKQPPQKVCKPKYKPGETPQMVMIFDNSASMLYSLLENSQTISNFEQRWDAYGVSNEELEYMRRLPNRLATAKKASSNIINSIGKNVDIGLVSLKTCPAATNHGFYSPGKRNALKAKIQAMKPGEENSGTPLYNGLQIASSMIDGVKRDAFILLLSDGKDSCTTADICGLANQIAKQKPRLKVNVVDIGGARAANCVASATGGKVFTANNQKQVVSMVNQAIKPMTKTDECE</sequence>
<dbReference type="InterPro" id="IPR002035">
    <property type="entry name" value="VWF_A"/>
</dbReference>
<feature type="region of interest" description="Disordered" evidence="1">
    <location>
        <begin position="191"/>
        <end position="278"/>
    </location>
</feature>
<reference evidence="5" key="1">
    <citation type="submission" date="2010-07" db="EMBL/GenBank/DDBJ databases">
        <title>The genome sequence of Haemophilus parainfluenzae T3T1.</title>
        <authorList>
            <person name="Crook D."/>
            <person name="Hood D."/>
            <person name="Moxon R."/>
            <person name="Parkhill J."/>
            <person name="Aslett M."/>
            <person name="Bentley S.D."/>
        </authorList>
    </citation>
    <scope>NUCLEOTIDE SEQUENCE [LARGE SCALE GENOMIC DNA]</scope>
    <source>
        <strain evidence="5">T3T1</strain>
    </source>
</reference>
<proteinExistence type="predicted"/>
<feature type="transmembrane region" description="Helical" evidence="2">
    <location>
        <begin position="162"/>
        <end position="182"/>
    </location>
</feature>
<dbReference type="EMBL" id="FQ312002">
    <property type="protein sequence ID" value="CBW15744.1"/>
    <property type="molecule type" value="Genomic_DNA"/>
</dbReference>
<dbReference type="RefSeq" id="WP_014065381.1">
    <property type="nucleotide sequence ID" value="NC_015964.1"/>
</dbReference>
<keyword evidence="2" id="KW-0472">Membrane</keyword>
<dbReference type="InterPro" id="IPR036465">
    <property type="entry name" value="vWFA_dom_sf"/>
</dbReference>
<evidence type="ECO:0000313" key="5">
    <source>
        <dbReference type="Proteomes" id="UP000007052"/>
    </source>
</evidence>
<feature type="domain" description="VWFA" evidence="3">
    <location>
        <begin position="282"/>
        <end position="483"/>
    </location>
</feature>
<dbReference type="KEGG" id="hpr:PARA_16440"/>
<organism evidence="4 5">
    <name type="scientific">Haemophilus parainfluenzae (strain T3T1)</name>
    <dbReference type="NCBI Taxonomy" id="862965"/>
    <lineage>
        <taxon>Bacteria</taxon>
        <taxon>Pseudomonadati</taxon>
        <taxon>Pseudomonadota</taxon>
        <taxon>Gammaproteobacteria</taxon>
        <taxon>Pasteurellales</taxon>
        <taxon>Pasteurellaceae</taxon>
        <taxon>Haemophilus</taxon>
    </lineage>
</organism>
<evidence type="ECO:0000256" key="1">
    <source>
        <dbReference type="SAM" id="MobiDB-lite"/>
    </source>
</evidence>
<protein>
    <recommendedName>
        <fullName evidence="3">VWFA domain-containing protein</fullName>
    </recommendedName>
</protein>
<dbReference type="AlphaFoldDB" id="A0AB33QK42"/>
<evidence type="ECO:0000313" key="4">
    <source>
        <dbReference type="EMBL" id="CBW15744.1"/>
    </source>
</evidence>